<feature type="compositionally biased region" description="Polar residues" evidence="1">
    <location>
        <begin position="199"/>
        <end position="215"/>
    </location>
</feature>
<evidence type="ECO:0000313" key="2">
    <source>
        <dbReference type="EMBL" id="KAL3273631.1"/>
    </source>
</evidence>
<proteinExistence type="predicted"/>
<sequence length="242" mass="27045">MDLDSWFVKKMRQEVPGSGKYGWGRRRPDGSKRGPRLSRNSDSGTRITESDFSLCSFDYVYGCPQIVFFFRWVWIRVSGVLCDQCNCREKAWTTQELSAILQENDCDKVDAVYIPPEMDELTDEENIGDDLIGEFASEFGNAVVGTFEIHSHPGQCVTQISMSSATDDIIAKRPHSPSPSTLAGASKRKRSSCHRRESTISTKQSVPKSKTNAGDTTKFGRKKSATRGNRVAFEGVLKLNRS</sequence>
<dbReference type="AlphaFoldDB" id="A0ABD2N4L6"/>
<organism evidence="2 3">
    <name type="scientific">Cryptolaemus montrouzieri</name>
    <dbReference type="NCBI Taxonomy" id="559131"/>
    <lineage>
        <taxon>Eukaryota</taxon>
        <taxon>Metazoa</taxon>
        <taxon>Ecdysozoa</taxon>
        <taxon>Arthropoda</taxon>
        <taxon>Hexapoda</taxon>
        <taxon>Insecta</taxon>
        <taxon>Pterygota</taxon>
        <taxon>Neoptera</taxon>
        <taxon>Endopterygota</taxon>
        <taxon>Coleoptera</taxon>
        <taxon>Polyphaga</taxon>
        <taxon>Cucujiformia</taxon>
        <taxon>Coccinelloidea</taxon>
        <taxon>Coccinellidae</taxon>
        <taxon>Scymninae</taxon>
        <taxon>Scymnini</taxon>
        <taxon>Cryptolaemus</taxon>
    </lineage>
</organism>
<dbReference type="Proteomes" id="UP001516400">
    <property type="component" value="Unassembled WGS sequence"/>
</dbReference>
<evidence type="ECO:0000313" key="3">
    <source>
        <dbReference type="Proteomes" id="UP001516400"/>
    </source>
</evidence>
<reference evidence="2 3" key="1">
    <citation type="journal article" date="2021" name="BMC Biol.">
        <title>Horizontally acquired antibacterial genes associated with adaptive radiation of ladybird beetles.</title>
        <authorList>
            <person name="Li H.S."/>
            <person name="Tang X.F."/>
            <person name="Huang Y.H."/>
            <person name="Xu Z.Y."/>
            <person name="Chen M.L."/>
            <person name="Du X.Y."/>
            <person name="Qiu B.Y."/>
            <person name="Chen P.T."/>
            <person name="Zhang W."/>
            <person name="Slipinski A."/>
            <person name="Escalona H.E."/>
            <person name="Waterhouse R.M."/>
            <person name="Zwick A."/>
            <person name="Pang H."/>
        </authorList>
    </citation>
    <scope>NUCLEOTIDE SEQUENCE [LARGE SCALE GENOMIC DNA]</scope>
    <source>
        <strain evidence="2">SYSU2018</strain>
    </source>
</reference>
<comment type="caution">
    <text evidence="2">The sequence shown here is derived from an EMBL/GenBank/DDBJ whole genome shotgun (WGS) entry which is preliminary data.</text>
</comment>
<feature type="region of interest" description="Disordered" evidence="1">
    <location>
        <begin position="170"/>
        <end position="227"/>
    </location>
</feature>
<dbReference type="EMBL" id="JABFTP020000062">
    <property type="protein sequence ID" value="KAL3273631.1"/>
    <property type="molecule type" value="Genomic_DNA"/>
</dbReference>
<name>A0ABD2N4L6_9CUCU</name>
<feature type="region of interest" description="Disordered" evidence="1">
    <location>
        <begin position="18"/>
        <end position="45"/>
    </location>
</feature>
<accession>A0ABD2N4L6</accession>
<keyword evidence="3" id="KW-1185">Reference proteome</keyword>
<protein>
    <submittedName>
        <fullName evidence="2">Uncharacterized protein</fullName>
    </submittedName>
</protein>
<evidence type="ECO:0000256" key="1">
    <source>
        <dbReference type="SAM" id="MobiDB-lite"/>
    </source>
</evidence>
<gene>
    <name evidence="2" type="ORF">HHI36_015062</name>
</gene>